<organism evidence="1 2">
    <name type="scientific">Populus alba</name>
    <name type="common">White poplar</name>
    <dbReference type="NCBI Taxonomy" id="43335"/>
    <lineage>
        <taxon>Eukaryota</taxon>
        <taxon>Viridiplantae</taxon>
        <taxon>Streptophyta</taxon>
        <taxon>Embryophyta</taxon>
        <taxon>Tracheophyta</taxon>
        <taxon>Spermatophyta</taxon>
        <taxon>Magnoliopsida</taxon>
        <taxon>eudicotyledons</taxon>
        <taxon>Gunneridae</taxon>
        <taxon>Pentapetalae</taxon>
        <taxon>rosids</taxon>
        <taxon>fabids</taxon>
        <taxon>Malpighiales</taxon>
        <taxon>Salicaceae</taxon>
        <taxon>Saliceae</taxon>
        <taxon>Populus</taxon>
    </lineage>
</organism>
<evidence type="ECO:0000313" key="1">
    <source>
        <dbReference type="EMBL" id="KAL3605016.1"/>
    </source>
</evidence>
<accession>A0ACC4CUV5</accession>
<comment type="caution">
    <text evidence="1">The sequence shown here is derived from an EMBL/GenBank/DDBJ whole genome shotgun (WGS) entry which is preliminary data.</text>
</comment>
<dbReference type="Proteomes" id="UP000309997">
    <property type="component" value="Unassembled WGS sequence"/>
</dbReference>
<dbReference type="EMBL" id="RCHU02000002">
    <property type="protein sequence ID" value="KAL3605016.1"/>
    <property type="molecule type" value="Genomic_DNA"/>
</dbReference>
<protein>
    <submittedName>
        <fullName evidence="1">Uncharacterized protein</fullName>
    </submittedName>
</protein>
<sequence length="267" mass="29739">MVIRRLSGAKIGGSSKGSHTLRTLIWCLTVGGRFGAENFENLVYVSCVLNLSLMDEGDDNADLTSNDKCWITLKTLDLKLLAACCKDLTELRVFPSDPFAAEPNVSLTERGLVSVSEGCPKLQLLITKHFSLWIWVLEPLLKNYKGSLFSGVLSPLSDGTPPYARLGVKGFPNLIIRGLFLGIRLFCQCCTKLETIAHPFGCLLAQIEAGKATLLRKLYIYRNHLQDLGLIMPGFVWTMDARFCVKGFLDRYTEPQELCIADYYFIG</sequence>
<keyword evidence="2" id="KW-1185">Reference proteome</keyword>
<proteinExistence type="predicted"/>
<gene>
    <name evidence="1" type="ORF">D5086_005875</name>
</gene>
<reference evidence="1 2" key="1">
    <citation type="journal article" date="2024" name="Plant Biotechnol. J.">
        <title>Genome and CRISPR/Cas9 system of a widespread forest tree (Populus alba) in the world.</title>
        <authorList>
            <person name="Liu Y.J."/>
            <person name="Jiang P.F."/>
            <person name="Han X.M."/>
            <person name="Li X.Y."/>
            <person name="Wang H.M."/>
            <person name="Wang Y.J."/>
            <person name="Wang X.X."/>
            <person name="Zeng Q.Y."/>
        </authorList>
    </citation>
    <scope>NUCLEOTIDE SEQUENCE [LARGE SCALE GENOMIC DNA]</scope>
    <source>
        <strain evidence="2">cv. PAL-ZL1</strain>
    </source>
</reference>
<name>A0ACC4CUV5_POPAL</name>
<evidence type="ECO:0000313" key="2">
    <source>
        <dbReference type="Proteomes" id="UP000309997"/>
    </source>
</evidence>